<sequence>MQQSPKRVPTAAMLRLTARLMVPFYVRIAADPQYAARWSRGVRQADPDALLKLLQKELPGAGRRYDFATNGIGYFVEVRFPQPIAQYTNGTSQQPGTAQFRFNTSAHRLIAQAVLPLYRTIAGSKPFAEALSAAVRRRDRAMLERLVRCRVRSLHLRLVMLTEAGFALGFRIPGVSGTYFNEFFRETDT</sequence>
<evidence type="ECO:0000313" key="1">
    <source>
        <dbReference type="EMBL" id="KIL39951.1"/>
    </source>
</evidence>
<keyword evidence="2" id="KW-1185">Reference proteome</keyword>
<comment type="caution">
    <text evidence="1">The sequence shown here is derived from an EMBL/GenBank/DDBJ whole genome shotgun (WGS) entry which is preliminary data.</text>
</comment>
<accession>A0ABR5AG53</accession>
<proteinExistence type="predicted"/>
<dbReference type="EMBL" id="JXAK01000029">
    <property type="protein sequence ID" value="KIL39951.1"/>
    <property type="molecule type" value="Genomic_DNA"/>
</dbReference>
<dbReference type="Proteomes" id="UP000031967">
    <property type="component" value="Unassembled WGS sequence"/>
</dbReference>
<name>A0ABR5AG53_9BACL</name>
<gene>
    <name evidence="1" type="ORF">SD70_16880</name>
</gene>
<organism evidence="1 2">
    <name type="scientific">Gordoniibacillus kamchatkensis</name>
    <dbReference type="NCBI Taxonomy" id="1590651"/>
    <lineage>
        <taxon>Bacteria</taxon>
        <taxon>Bacillati</taxon>
        <taxon>Bacillota</taxon>
        <taxon>Bacilli</taxon>
        <taxon>Bacillales</taxon>
        <taxon>Paenibacillaceae</taxon>
        <taxon>Gordoniibacillus</taxon>
    </lineage>
</organism>
<reference evidence="1 2" key="1">
    <citation type="submission" date="2014-12" db="EMBL/GenBank/DDBJ databases">
        <title>Draft genome sequence of Paenibacillus kamchatkensis strain B-2647.</title>
        <authorList>
            <person name="Karlyshev A.V."/>
            <person name="Kudryashova E.B."/>
        </authorList>
    </citation>
    <scope>NUCLEOTIDE SEQUENCE [LARGE SCALE GENOMIC DNA]</scope>
    <source>
        <strain evidence="1 2">VKM B-2647</strain>
    </source>
</reference>
<evidence type="ECO:0000313" key="2">
    <source>
        <dbReference type="Proteomes" id="UP000031967"/>
    </source>
</evidence>
<protein>
    <submittedName>
        <fullName evidence="1">Uncharacterized protein</fullName>
    </submittedName>
</protein>